<dbReference type="GeneID" id="28496486"/>
<accession>A0A172WJ29</accession>
<keyword evidence="3" id="KW-1185">Reference proteome</keyword>
<proteinExistence type="predicted"/>
<organism evidence="2 3">
    <name type="scientific">Thermococcus piezophilus</name>
    <dbReference type="NCBI Taxonomy" id="1712654"/>
    <lineage>
        <taxon>Archaea</taxon>
        <taxon>Methanobacteriati</taxon>
        <taxon>Methanobacteriota</taxon>
        <taxon>Thermococci</taxon>
        <taxon>Thermococcales</taxon>
        <taxon>Thermococcaceae</taxon>
        <taxon>Thermococcus</taxon>
    </lineage>
</organism>
<dbReference type="STRING" id="1712654.A7C91_09790"/>
<sequence length="74" mass="8421">MGPYIPRYFYSETPGYVEYVNIALWLVLLAVVLFSMYSLHKNLAAITEELRGINQVAADLRGQTAEVEKILEEV</sequence>
<evidence type="ECO:0000313" key="3">
    <source>
        <dbReference type="Proteomes" id="UP000076969"/>
    </source>
</evidence>
<protein>
    <submittedName>
        <fullName evidence="2">Uncharacterized protein</fullName>
    </submittedName>
</protein>
<name>A0A172WJ29_9EURY</name>
<keyword evidence="1" id="KW-0472">Membrane</keyword>
<dbReference type="Proteomes" id="UP000076969">
    <property type="component" value="Chromosome"/>
</dbReference>
<evidence type="ECO:0000256" key="1">
    <source>
        <dbReference type="SAM" id="Phobius"/>
    </source>
</evidence>
<reference evidence="3" key="1">
    <citation type="journal article" date="2016" name="Syst. Appl. Microbiol.">
        <title>Thermococcus piezophilus sp. nov., a novel hyperthermophilic and piezophilic archaeon with a broad pressure range for growth, isolated from a deepest hydrothermal vent at the Mid-Cayman Rise.</title>
        <authorList>
            <person name="Dalmasso C."/>
            <person name="Oger P."/>
            <person name="Selva G."/>
            <person name="Courtine D."/>
            <person name="L'Haridon S."/>
            <person name="Garlaschelli A."/>
            <person name="Roussel E."/>
            <person name="Miyazaki J."/>
            <person name="Reveillaud J."/>
            <person name="Jebbar M."/>
            <person name="Takai K."/>
            <person name="Maignien L."/>
            <person name="Alain K."/>
        </authorList>
    </citation>
    <scope>NUCLEOTIDE SEQUENCE [LARGE SCALE GENOMIC DNA]</scope>
    <source>
        <strain evidence="3">CDGS</strain>
    </source>
</reference>
<keyword evidence="1" id="KW-1133">Transmembrane helix</keyword>
<dbReference type="EMBL" id="CP015520">
    <property type="protein sequence ID" value="ANF23420.1"/>
    <property type="molecule type" value="Genomic_DNA"/>
</dbReference>
<keyword evidence="1" id="KW-0812">Transmembrane</keyword>
<dbReference type="OrthoDB" id="100028at2157"/>
<feature type="transmembrane region" description="Helical" evidence="1">
    <location>
        <begin position="20"/>
        <end position="39"/>
    </location>
</feature>
<dbReference type="AlphaFoldDB" id="A0A172WJ29"/>
<evidence type="ECO:0000313" key="2">
    <source>
        <dbReference type="EMBL" id="ANF23420.1"/>
    </source>
</evidence>
<dbReference type="RefSeq" id="WP_068667060.1">
    <property type="nucleotide sequence ID" value="NZ_CP015520.1"/>
</dbReference>
<gene>
    <name evidence="2" type="ORF">A7C91_09790</name>
</gene>
<dbReference type="KEGG" id="tpie:A7C91_09790"/>